<keyword evidence="3" id="KW-1185">Reference proteome</keyword>
<comment type="caution">
    <text evidence="2">The sequence shown here is derived from an EMBL/GenBank/DDBJ whole genome shotgun (WGS) entry which is preliminary data.</text>
</comment>
<sequence>MKNTRSAKTLGARLKAHYESVGVSQQELAERFNTKQSWISRIYNGEFTGRSAIARRLCENANISFFEESPTKINEEEKIYKIAAQLARLRNEDLEAVANVLGLLKKLN</sequence>
<dbReference type="AlphaFoldDB" id="K2J841"/>
<dbReference type="InterPro" id="IPR001387">
    <property type="entry name" value="Cro/C1-type_HTH"/>
</dbReference>
<evidence type="ECO:0000259" key="1">
    <source>
        <dbReference type="SMART" id="SM00530"/>
    </source>
</evidence>
<name>K2J841_9GAMM</name>
<organism evidence="2 3">
    <name type="scientific">Idiomarina xiamenensis 10-D-4</name>
    <dbReference type="NCBI Taxonomy" id="740709"/>
    <lineage>
        <taxon>Bacteria</taxon>
        <taxon>Pseudomonadati</taxon>
        <taxon>Pseudomonadota</taxon>
        <taxon>Gammaproteobacteria</taxon>
        <taxon>Alteromonadales</taxon>
        <taxon>Idiomarinaceae</taxon>
        <taxon>Idiomarina</taxon>
    </lineage>
</organism>
<proteinExistence type="predicted"/>
<dbReference type="RefSeq" id="WP_008490066.1">
    <property type="nucleotide sequence ID" value="NZ_AMRG01000028.1"/>
</dbReference>
<dbReference type="Gene3D" id="1.10.260.40">
    <property type="entry name" value="lambda repressor-like DNA-binding domains"/>
    <property type="match status" value="1"/>
</dbReference>
<reference evidence="2 3" key="1">
    <citation type="journal article" date="2012" name="J. Bacteriol.">
        <title>Genome Sequence of Idiomarina xiamenensis Type Strain 10-D-4.</title>
        <authorList>
            <person name="Lai Q."/>
            <person name="Wang L."/>
            <person name="Wang W."/>
            <person name="Shao Z."/>
        </authorList>
    </citation>
    <scope>NUCLEOTIDE SEQUENCE [LARGE SCALE GENOMIC DNA]</scope>
    <source>
        <strain evidence="2 3">10-D-4</strain>
    </source>
</reference>
<dbReference type="Pfam" id="PF13560">
    <property type="entry name" value="HTH_31"/>
    <property type="match status" value="1"/>
</dbReference>
<dbReference type="EMBL" id="AMRG01000028">
    <property type="protein sequence ID" value="EKE79261.1"/>
    <property type="molecule type" value="Genomic_DNA"/>
</dbReference>
<dbReference type="SMART" id="SM00530">
    <property type="entry name" value="HTH_XRE"/>
    <property type="match status" value="1"/>
</dbReference>
<protein>
    <recommendedName>
        <fullName evidence="1">HTH cro/C1-type domain-containing protein</fullName>
    </recommendedName>
</protein>
<accession>K2J841</accession>
<dbReference type="InterPro" id="IPR010982">
    <property type="entry name" value="Lambda_DNA-bd_dom_sf"/>
</dbReference>
<dbReference type="CDD" id="cd00093">
    <property type="entry name" value="HTH_XRE"/>
    <property type="match status" value="1"/>
</dbReference>
<gene>
    <name evidence="2" type="ORF">A10D4_13128</name>
</gene>
<evidence type="ECO:0000313" key="2">
    <source>
        <dbReference type="EMBL" id="EKE79261.1"/>
    </source>
</evidence>
<feature type="domain" description="HTH cro/C1-type" evidence="1">
    <location>
        <begin position="13"/>
        <end position="68"/>
    </location>
</feature>
<dbReference type="GO" id="GO:0003677">
    <property type="term" value="F:DNA binding"/>
    <property type="evidence" value="ECO:0007669"/>
    <property type="project" value="InterPro"/>
</dbReference>
<dbReference type="SUPFAM" id="SSF47413">
    <property type="entry name" value="lambda repressor-like DNA-binding domains"/>
    <property type="match status" value="1"/>
</dbReference>
<evidence type="ECO:0000313" key="3">
    <source>
        <dbReference type="Proteomes" id="UP000014115"/>
    </source>
</evidence>
<dbReference type="Proteomes" id="UP000014115">
    <property type="component" value="Unassembled WGS sequence"/>
</dbReference>
<dbReference type="STRING" id="740709.A10D4_13128"/>